<comment type="similarity">
    <text evidence="4">Belongs to the nesprin family.</text>
</comment>
<organism evidence="17 18">
    <name type="scientific">Henosepilachna vigintioctopunctata</name>
    <dbReference type="NCBI Taxonomy" id="420089"/>
    <lineage>
        <taxon>Eukaryota</taxon>
        <taxon>Metazoa</taxon>
        <taxon>Ecdysozoa</taxon>
        <taxon>Arthropoda</taxon>
        <taxon>Hexapoda</taxon>
        <taxon>Insecta</taxon>
        <taxon>Pterygota</taxon>
        <taxon>Neoptera</taxon>
        <taxon>Endopterygota</taxon>
        <taxon>Coleoptera</taxon>
        <taxon>Polyphaga</taxon>
        <taxon>Cucujiformia</taxon>
        <taxon>Coccinelloidea</taxon>
        <taxon>Coccinellidae</taxon>
        <taxon>Epilachninae</taxon>
        <taxon>Epilachnini</taxon>
        <taxon>Henosepilachna</taxon>
    </lineage>
</organism>
<evidence type="ECO:0000256" key="9">
    <source>
        <dbReference type="ARBA" id="ARBA00023054"/>
    </source>
</evidence>
<evidence type="ECO:0000256" key="4">
    <source>
        <dbReference type="ARBA" id="ARBA00008619"/>
    </source>
</evidence>
<dbReference type="GO" id="GO:0034993">
    <property type="term" value="C:meiotic nuclear membrane microtubule tethering complex"/>
    <property type="evidence" value="ECO:0007669"/>
    <property type="project" value="TreeGrafter"/>
</dbReference>
<keyword evidence="8" id="KW-1133">Transmembrane helix</keyword>
<feature type="domain" description="Calponin-homology (CH)" evidence="16">
    <location>
        <begin position="408"/>
        <end position="513"/>
    </location>
</feature>
<dbReference type="InterPro" id="IPR001715">
    <property type="entry name" value="CH_dom"/>
</dbReference>
<dbReference type="PROSITE" id="PS00020">
    <property type="entry name" value="ACTININ_2"/>
    <property type="match status" value="1"/>
</dbReference>
<dbReference type="PROSITE" id="PS00019">
    <property type="entry name" value="ACTININ_1"/>
    <property type="match status" value="1"/>
</dbReference>
<comment type="caution">
    <text evidence="17">The sequence shown here is derived from an EMBL/GenBank/DDBJ whole genome shotgun (WGS) entry which is preliminary data.</text>
</comment>
<dbReference type="Gene3D" id="1.20.58.60">
    <property type="match status" value="13"/>
</dbReference>
<evidence type="ECO:0000256" key="12">
    <source>
        <dbReference type="ARBA" id="ARBA00023212"/>
    </source>
</evidence>
<dbReference type="CDD" id="cd21241">
    <property type="entry name" value="CH_SYNE1_rpt1"/>
    <property type="match status" value="1"/>
</dbReference>
<dbReference type="SUPFAM" id="SSF46966">
    <property type="entry name" value="Spectrin repeat"/>
    <property type="match status" value="18"/>
</dbReference>
<dbReference type="GO" id="GO:0006997">
    <property type="term" value="P:nucleus organization"/>
    <property type="evidence" value="ECO:0007669"/>
    <property type="project" value="UniProtKB-ARBA"/>
</dbReference>
<evidence type="ECO:0000313" key="18">
    <source>
        <dbReference type="Proteomes" id="UP001431783"/>
    </source>
</evidence>
<feature type="compositionally biased region" description="Basic and acidic residues" evidence="15">
    <location>
        <begin position="1"/>
        <end position="17"/>
    </location>
</feature>
<feature type="coiled-coil region" evidence="14">
    <location>
        <begin position="2903"/>
        <end position="2930"/>
    </location>
</feature>
<dbReference type="InterPro" id="IPR047291">
    <property type="entry name" value="CH_SYNE1_rpt2"/>
</dbReference>
<evidence type="ECO:0000313" key="17">
    <source>
        <dbReference type="EMBL" id="KAK9890576.1"/>
    </source>
</evidence>
<evidence type="ECO:0000256" key="3">
    <source>
        <dbReference type="ARBA" id="ARBA00004245"/>
    </source>
</evidence>
<evidence type="ECO:0000256" key="2">
    <source>
        <dbReference type="ARBA" id="ARBA00004204"/>
    </source>
</evidence>
<reference evidence="17 18" key="1">
    <citation type="submission" date="2023-03" db="EMBL/GenBank/DDBJ databases">
        <title>Genome insight into feeding habits of ladybird beetles.</title>
        <authorList>
            <person name="Li H.-S."/>
            <person name="Huang Y.-H."/>
            <person name="Pang H."/>
        </authorList>
    </citation>
    <scope>NUCLEOTIDE SEQUENCE [LARGE SCALE GENOMIC DNA]</scope>
    <source>
        <strain evidence="17">SYSU_2023b</strain>
        <tissue evidence="17">Whole body</tissue>
    </source>
</reference>
<dbReference type="SMART" id="SM00033">
    <property type="entry name" value="CH"/>
    <property type="match status" value="2"/>
</dbReference>
<evidence type="ECO:0000256" key="15">
    <source>
        <dbReference type="SAM" id="MobiDB-lite"/>
    </source>
</evidence>
<dbReference type="FunFam" id="1.10.418.10:FF:000037">
    <property type="entry name" value="nesprin-1 isoform X1"/>
    <property type="match status" value="1"/>
</dbReference>
<evidence type="ECO:0000256" key="14">
    <source>
        <dbReference type="SAM" id="Coils"/>
    </source>
</evidence>
<dbReference type="FunFam" id="1.20.58.60:FF:000219">
    <property type="entry name" value="Uncharacterized protein, isoform J"/>
    <property type="match status" value="1"/>
</dbReference>
<dbReference type="FunFam" id="1.10.418.10:FF:000033">
    <property type="entry name" value="nesprin-1 isoform X1"/>
    <property type="match status" value="1"/>
</dbReference>
<dbReference type="EMBL" id="JARQZJ010000126">
    <property type="protein sequence ID" value="KAK9890576.1"/>
    <property type="molecule type" value="Genomic_DNA"/>
</dbReference>
<protein>
    <recommendedName>
        <fullName evidence="16">Calponin-homology (CH) domain-containing protein</fullName>
    </recommendedName>
</protein>
<feature type="coiled-coil region" evidence="14">
    <location>
        <begin position="2508"/>
        <end position="2576"/>
    </location>
</feature>
<keyword evidence="11" id="KW-0009">Actin-binding</keyword>
<dbReference type="Pfam" id="PF00307">
    <property type="entry name" value="CH"/>
    <property type="match status" value="2"/>
</dbReference>
<dbReference type="InterPro" id="IPR052403">
    <property type="entry name" value="LINC-complex_assoc"/>
</dbReference>
<dbReference type="Pfam" id="PF00435">
    <property type="entry name" value="Spectrin"/>
    <property type="match status" value="1"/>
</dbReference>
<keyword evidence="9 14" id="KW-0175">Coiled coil</keyword>
<keyword evidence="10" id="KW-0472">Membrane</keyword>
<dbReference type="PANTHER" id="PTHR47535:SF1">
    <property type="entry name" value="NESPRIN-1"/>
    <property type="match status" value="1"/>
</dbReference>
<feature type="coiled-coil region" evidence="14">
    <location>
        <begin position="3134"/>
        <end position="3208"/>
    </location>
</feature>
<dbReference type="Pfam" id="PF25034">
    <property type="entry name" value="Spectrin_SYNE1"/>
    <property type="match status" value="1"/>
</dbReference>
<dbReference type="GO" id="GO:0030017">
    <property type="term" value="C:sarcomere"/>
    <property type="evidence" value="ECO:0007669"/>
    <property type="project" value="UniProtKB-SubCell"/>
</dbReference>
<sequence length="4012" mass="467167">MTGRDRGHGEHPKRQADSPKSPGSKKLRENITFFEKVWAGSQTCEGAASAVSAKDVEEFERRLAEEKNKNVTHSEFGEVRLRPTPKSSPRHIVQRQDVLDDGTVEETITSTQEEENVGLGTKTIKFEKVTVRKTIRQLKSPTSPSGYNFPRKTPSRTPSEERLLEDSAYLTHSNGNGGNISQTSSFTSLGERFSSEENLAKSLDVSRSGHEDWDDSCSGSKVTSSSSEWYSEYRTQSFHSGSSKLDYVRTKSQFDEHIASIRDEQERVQKKTFVNWINSYLSKRVPPLRVDDLIEDLKDGTKLLALLEVLAGEKLPVERGRILRRPHFLSNANTALQFLQNKRIKLVNINASDLVDGRPPVVLGLIWTIILYFQIEENSRALEYLALWGSQSSLESAGTTASRDRWKMGARKTLLNWVANALPRDSGIEVRDFGASWRDGIAFLAIIDAIKKNIVDIASLKRESNRTRLETAFDVAETELGITRLLDPEDVDVPKPDEKSIMTYVAQFLHKYPEPGSGQPDVILTIQEQYGELLTWLRQKTQYLEHLQQTGSLSPDFKEYLAFKSEVDEREKLYTKLKQLIESQSLVTVTRESWIDIITLWEKLQRQLLQWLWLIDSYLPGDFKFIGEWLAAAEKLIYCDDLPTVMNDETAAVISRKLEEHKSFFADYPSVKQKFVECCSTPLAEKVPSDKLHNLNIRLNDIGPKASQRRVRLKFLEHKCCLIAFLQLTESKLKLWTAKYGRLDKVMPLLDQYRNFVSKNNIFQEFNKAFIDMKAVIQEYKQDGNISKREKADSDLFISEIADKWKNVSMELRCVQSMLEEVAAYWKRWDPLVLEFENWLFKAENALNLSEDEKMEFFQDITVWRDNYQLLGDTVSFLIATCNDKIAIELKDQYQAITLRWEKIFPHVNKYSHSGDLLRNRKDFKSGIEMLSQWLRKAENIVNSPQLGSTERIIEHIEKLVKLQGEIEDIESVFKSISKTFQTLIQDLSRDEVEKMMILLKQEKEALVKIRALIPAQIHVFNQLLIQQRSLEDGQKEINSWLDNAENLLGNLTLVCERDVLKSNLEKVKHFFTRTLYYKSMLDSKNKVMNNIIKTVDQNKNSDVAQMVEKMDQLNDRFTYVTQNAQVWEQRFQETIRCLHNFTECHRIIANWLGQAERLIDERCIDNKEIVEEHKNFFTSVNEKWIHDLIQHSQDLCNCLPKEQHKPILNSVSELQGKWKQVLSFAPLHLMKLEFRLDETTFNFYVKELEKEIHSEHLAFSKQSNVSSIINRNKEYFSGQGPVAEAEQCLKNLKTIAQHYTVNNPDDTSIQKAFEHAEKQWKIINTKIENLNKELKQIPEKWDEYHRKFEEIIIWMDHVDESLKQILTSCQSFEEFDDQKLKFQEICEQADSKRHDMKWLVQTLDSLVSQCATSQAEIEQKNLDQLLLRYKNLIPSLEITMTKTDTLSKCYSYRREVREVCELLKKVRDIRAETPQPNNLPQLINIQESTLSHLDSQRPSIMSVLQKGKELEKDINAPQFVQEEVENLEKHWTETYRCAVDRLNQLKETHQSWTSYENQKTEIQMLLLKAEQQLKDIHPSQYNLSTLTMELKKRQEEAIKLREKIEEMLRRLYEFSVDLGDHAPVLQKEIRDIEQKFHSTLENAQKNIITLEQYTVKMNSFQNQLSNLQEWTVSKAPVLLASVHQEDITPQEKIDKTEKLQKEIIHNITLLNSLDNEVQEIQVYPEEAPKLQSKILELRERVEAVNKDAESQKAVISQDLKNWEACLASLQDAKPWLEKAEEIIQKGLRKPHTLEEALKLKAENDEFAKECQIYSKKLQGVLTLSHQLSSKSPAQDEIDSSITKHTIIYDMAHQWDRKLDKLVANWETFNSNLKSLETSIQKGELYFTEHDVNANTPEIDKLEKKLSELKTFNNELSEQQAKVISLSQNLDAISYYIAPEGLNSNKVKLQEMKTRINRLVEQVRGGINTCSDAILARHESQARINNFATWIYDFKNNMSQLDEVPSDNLDTALMDVHVFLQEHSEKSTVFNDIYEEIKEMALRTTGDDSELLNSEYTKLSKNYEDVRENLLNKKKTLEKWLEFMNWHKESLNQLQHLNYQIENENTPQNTLELALPEINSTITKLELWKNRIPEIDNLKHVTIIDKQSGLPVSAEKLLREIEIKLVHLKSSIEQRIKKFSDIKIHWQTFHEIEGNLLKNLKDIKDRSNGVLSTIQQPTDLITALDQINKLGEEQARNNILKENLRAEGLYLTKEDIQNVSTVQNALSQVETESNNVIEHVRNQKLMISQALSGWKDFQDAKNRVSKDISDLNESIRNFDTPNDLLQATVNCEKAKKLLEAFKRFKITLDKLEAKGQSVIKNCDVPVLTREIKNDIQEISQSWSSIYEKILIIVQKTESQATIWKDIDTTKNDLMKWLNEQNNIFVAALDKPNEVEEAKLKLKKYKEELPLYSRLKQSLPIKYGQITKLSNEEISPIQVLIQIIDDQFEVVETNANKLDTLSANFGQAKVDIQEKIKTINSKIGNLREQIIKCEDLGGDNKQIVERVLKIQDLKKSLLEYEADIKDLEHSIKQIKIHYPNLIEGVFPKEQQLIKKRYDDLITHSNKIENSLLGFLKKIHAEKYGVLQRIILTQKEKINWCSPDNLCDKYSLEIKLKSLIPIISTIEECEEKKSELEDSLQLLTKVEHPEVIKLLAAEKDHLNLEINDLRNNFNNTKCLLENTIELHKRYDEIVENISTWLKEKENDVKLASSAQLNLDDLNESLENIKILNTEVINYDKEIDQLKPISEKLTQKSTDERITQYVEHLNTRYVALKEFLSNYIAKMNELQNYKQRYRQSVKAVEDWLKNTEEKVAKLTQLSTKPDQNTLKKLKDFMVEKEDGRVLLNNALESGEALFPGITPDNRENIRNELRVLRGKAEELIETVNNLYKNIETTLTQKHSFEESLDRFKMWMDETYQRIGDEYKLDNTLAEKKETLHNFKILSHDADLHKAILLKLKARISDLDDSEVQTSLKDNILRCENLISVVTEHRNKADTFVRQHETFDTIIENCRNWLNALTSESLLLMDESLSDTADSKSSMIHDLLSQKDQGDQRIETCKKELEVTLQQTAEGGHPALINAVNEQENAWKSFLNFCTNAQEKLDNLTSQYSKLDQIIESLEDWLKLKDNQARDQSLKSSEETKRDHLQKLIDLNEEILSKENDFKDLAKEYNNIDSSLKIPTLNSKYETLKNTVREAIKKYEYYVQEHKSFNEEYNTFVHWLTEKVEDLQGLSHIVGDMAVLRNRNKDTEVLIEDRNKKSAEFDNLLQKGEKLYSHTSPDGREIIRQQLKNLRTIWDSFADDLQNTSYKLDQCLVQFSDFTMAQEQLTKWLKDVEKAMQQHTELKATLQEKRAQFQNHKIMHQEIMSHQQLVEAVCDKAQKLVDQTQDKSLNAYLQSIKQLFVNIVNKSEELLNNLDACVKKHIDFNDSVNSFKDWLRGVKEKLQEYYETSGSKQDIEKRVVVINTTKDRNRDEGKGLLNKIKEKLILAAKSTAPAGVEVIKSELQELHALLDDYLSEVDHCLEKQNTAYKEWERFDNTYNELTNWCKSTEIELREQPLQDTLNDKSEKCRSFLDKKEIILNKEAEVDQFIDFAHNLAQNSGVQRVQTLVSQLNTRYQQLQVLAKDIVNRWQIIADDHKNYHNKLQDTNSWLNQLEEGLANLKSGKTEDPLKRLPLILAEKDQGEHKVNDLTLIGERLLPDTATQGRETIRNELRLIRERWDKLLEDVKHYQKNQEVQTQQLSSYRDILHQTLTWLSSMEKNIQLNPSQWNSVQEIRSKLLKHKTLNQEILGQRKIIEDVTSRARNLLQFGNNIEKVGPVEDQILSINERYEILVKNSQINIKTLEDCLDLYHQFYELQKSHQDLQKQQWDKLNNLNDLTGGKEILQEREIQLAYLQDNITENSLKIKDLETFTRDKIEILPARIQEQMQRDVSNLSYDQSKFITALADVKSNLEARLAQWNDFENNLDRLYLH</sequence>
<dbReference type="InterPro" id="IPR001589">
    <property type="entry name" value="Actinin_actin-bd_CS"/>
</dbReference>
<dbReference type="SUPFAM" id="SSF47576">
    <property type="entry name" value="Calponin-homology domain, CH-domain"/>
    <property type="match status" value="1"/>
</dbReference>
<dbReference type="CDD" id="cd21243">
    <property type="entry name" value="CH_SYNE1_rpt2"/>
    <property type="match status" value="1"/>
</dbReference>
<feature type="domain" description="Calponin-homology (CH)" evidence="16">
    <location>
        <begin position="267"/>
        <end position="374"/>
    </location>
</feature>
<evidence type="ECO:0000256" key="11">
    <source>
        <dbReference type="ARBA" id="ARBA00023203"/>
    </source>
</evidence>
<dbReference type="InterPro" id="IPR036872">
    <property type="entry name" value="CH_dom_sf"/>
</dbReference>
<feature type="region of interest" description="Disordered" evidence="15">
    <location>
        <begin position="70"/>
        <end position="91"/>
    </location>
</feature>
<proteinExistence type="inferred from homology"/>
<keyword evidence="13" id="KW-0539">Nucleus</keyword>
<dbReference type="InterPro" id="IPR018159">
    <property type="entry name" value="Spectrin/alpha-actinin"/>
</dbReference>
<dbReference type="GO" id="GO:0005640">
    <property type="term" value="C:nuclear outer membrane"/>
    <property type="evidence" value="ECO:0007669"/>
    <property type="project" value="TreeGrafter"/>
</dbReference>
<dbReference type="GO" id="GO:0051015">
    <property type="term" value="F:actin filament binding"/>
    <property type="evidence" value="ECO:0007669"/>
    <property type="project" value="TreeGrafter"/>
</dbReference>
<evidence type="ECO:0000256" key="6">
    <source>
        <dbReference type="ARBA" id="ARBA00022692"/>
    </source>
</evidence>
<gene>
    <name evidence="17" type="ORF">WA026_011946</name>
</gene>
<dbReference type="PROSITE" id="PS50021">
    <property type="entry name" value="CH"/>
    <property type="match status" value="2"/>
</dbReference>
<feature type="coiled-coil region" evidence="14">
    <location>
        <begin position="3369"/>
        <end position="3396"/>
    </location>
</feature>
<dbReference type="InterPro" id="IPR047290">
    <property type="entry name" value="CH_SYNE1_rpt1"/>
</dbReference>
<evidence type="ECO:0000256" key="5">
    <source>
        <dbReference type="ARBA" id="ARBA00022490"/>
    </source>
</evidence>
<comment type="subcellular location">
    <subcellularLocation>
        <location evidence="3">Cytoplasm</location>
        <location evidence="3">Cytoskeleton</location>
    </subcellularLocation>
    <subcellularLocation>
        <location evidence="2">Cytoplasm</location>
        <location evidence="2">Myofibril</location>
        <location evidence="2">Sarcomere</location>
    </subcellularLocation>
    <subcellularLocation>
        <location evidence="1">Nucleus membrane</location>
    </subcellularLocation>
</comment>
<evidence type="ECO:0000256" key="13">
    <source>
        <dbReference type="ARBA" id="ARBA00023242"/>
    </source>
</evidence>
<dbReference type="InterPro" id="IPR057057">
    <property type="entry name" value="Spectrin_SYNE1"/>
</dbReference>
<feature type="coiled-coil region" evidence="14">
    <location>
        <begin position="2664"/>
        <end position="2710"/>
    </location>
</feature>
<feature type="coiled-coil region" evidence="14">
    <location>
        <begin position="1728"/>
        <end position="1755"/>
    </location>
</feature>
<evidence type="ECO:0000256" key="7">
    <source>
        <dbReference type="ARBA" id="ARBA00022737"/>
    </source>
</evidence>
<evidence type="ECO:0000256" key="1">
    <source>
        <dbReference type="ARBA" id="ARBA00004126"/>
    </source>
</evidence>
<feature type="region of interest" description="Disordered" evidence="15">
    <location>
        <begin position="1"/>
        <end position="28"/>
    </location>
</feature>
<dbReference type="SMART" id="SM00150">
    <property type="entry name" value="SPEC"/>
    <property type="match status" value="13"/>
</dbReference>
<name>A0AAW1V4F8_9CUCU</name>
<keyword evidence="7" id="KW-0677">Repeat</keyword>
<evidence type="ECO:0000256" key="8">
    <source>
        <dbReference type="ARBA" id="ARBA00022989"/>
    </source>
</evidence>
<accession>A0AAW1V4F8</accession>
<dbReference type="PANTHER" id="PTHR47535">
    <property type="entry name" value="MUSCLE-SPECIFIC PROTEIN 300 KDA, ISOFORM G"/>
    <property type="match status" value="1"/>
</dbReference>
<keyword evidence="5" id="KW-0963">Cytoplasm</keyword>
<evidence type="ECO:0000256" key="10">
    <source>
        <dbReference type="ARBA" id="ARBA00023136"/>
    </source>
</evidence>
<feature type="coiled-coil region" evidence="14">
    <location>
        <begin position="1899"/>
        <end position="1962"/>
    </location>
</feature>
<keyword evidence="6" id="KW-0812">Transmembrane</keyword>
<dbReference type="GO" id="GO:0007097">
    <property type="term" value="P:nuclear migration"/>
    <property type="evidence" value="ECO:0007669"/>
    <property type="project" value="UniProtKB-ARBA"/>
</dbReference>
<feature type="coiled-coil region" evidence="14">
    <location>
        <begin position="2749"/>
        <end position="2779"/>
    </location>
</feature>
<dbReference type="Gene3D" id="1.10.418.10">
    <property type="entry name" value="Calponin-like domain"/>
    <property type="match status" value="2"/>
</dbReference>
<feature type="region of interest" description="Disordered" evidence="15">
    <location>
        <begin position="138"/>
        <end position="160"/>
    </location>
</feature>
<dbReference type="InterPro" id="IPR002017">
    <property type="entry name" value="Spectrin_repeat"/>
</dbReference>
<feature type="region of interest" description="Disordered" evidence="15">
    <location>
        <begin position="204"/>
        <end position="223"/>
    </location>
</feature>
<feature type="coiled-coil region" evidence="14">
    <location>
        <begin position="1584"/>
        <end position="1611"/>
    </location>
</feature>
<dbReference type="CDD" id="cd00176">
    <property type="entry name" value="SPEC"/>
    <property type="match status" value="3"/>
</dbReference>
<keyword evidence="12" id="KW-0206">Cytoskeleton</keyword>
<dbReference type="Proteomes" id="UP001431783">
    <property type="component" value="Unassembled WGS sequence"/>
</dbReference>
<dbReference type="GO" id="GO:0005856">
    <property type="term" value="C:cytoskeleton"/>
    <property type="evidence" value="ECO:0007669"/>
    <property type="project" value="UniProtKB-SubCell"/>
</dbReference>
<evidence type="ECO:0000259" key="16">
    <source>
        <dbReference type="PROSITE" id="PS50021"/>
    </source>
</evidence>
<keyword evidence="18" id="KW-1185">Reference proteome</keyword>